<dbReference type="Gene3D" id="3.20.20.450">
    <property type="entry name" value="EAL domain"/>
    <property type="match status" value="1"/>
</dbReference>
<evidence type="ECO:0000259" key="3">
    <source>
        <dbReference type="PROSITE" id="PS50113"/>
    </source>
</evidence>
<keyword evidence="1" id="KW-0812">Transmembrane</keyword>
<dbReference type="InterPro" id="IPR013767">
    <property type="entry name" value="PAS_fold"/>
</dbReference>
<dbReference type="InterPro" id="IPR013656">
    <property type="entry name" value="PAS_4"/>
</dbReference>
<dbReference type="PROSITE" id="PS50113">
    <property type="entry name" value="PAC"/>
    <property type="match status" value="1"/>
</dbReference>
<sequence length="702" mass="80215">MKQLEIKKDKHTTVNRTVEKIIYNLIFNYVKHMVYVMLVEKGPHFRYLFVNEMGLQYAGLTEQAIGKRMEDVLPFERVLEIRKQYERVLKTQNPVTYSDQIMFPDGKMGYTESLLTPIRDESNEIKYIVAVTRDVTELVMEKNLLIQAEQKYRSIVDHNLDGVFTLSLEGKILEVNPAGQKLSGYSEKQMTGRSFFDLIPDDDVEDFKELFHKTLQGISLESLDCRFTHSKGYNFTIHLKTVPIFIDLEITGVYVIARDISEQADNAETIKYMAFHDHLTGLFNRRALLDDLEESIQRLKNSGTFALLSIDLDRFKYLNDTLGHRAGDQILIQVADRLSEFSKNNIKVYRQGGDEFSILFEGSRHGAAQLAQKILSIFAKSFYLDYQEYFLSPSIGISMFPHDGKNAENIIKNADEALFRVKERGKAHYQFYRTEMNAAVSQILSLETHLRKALARDEFILYYQPQVDLQTGNINSFEALIRWNSKDLGMVSPGDFIPLAEDTGLIVPIGNWVIDTACKQIKEWSKFGNNGVKIAINISPKQFLQPKLVETIKEAIKKYKINPSLLQIEITEGAMQDTKETSPILKSLKELGITISIDDFGTGYSSLNYIKQFPIDVLKIDQSFVRDVMNSDKDAAITTTIIHLGNSLGFEVVAEGIEEKEQVNFLKAANCQKGQGFLFSRPIPAQDVERLIFNNKVRLVLE</sequence>
<dbReference type="SMART" id="SM00267">
    <property type="entry name" value="GGDEF"/>
    <property type="match status" value="1"/>
</dbReference>
<evidence type="ECO:0000313" key="7">
    <source>
        <dbReference type="Proteomes" id="UP001231362"/>
    </source>
</evidence>
<dbReference type="Pfam" id="PF00989">
    <property type="entry name" value="PAS"/>
    <property type="match status" value="1"/>
</dbReference>
<comment type="caution">
    <text evidence="6">The sequence shown here is derived from an EMBL/GenBank/DDBJ whole genome shotgun (WGS) entry which is preliminary data.</text>
</comment>
<dbReference type="SUPFAM" id="SSF141868">
    <property type="entry name" value="EAL domain-like"/>
    <property type="match status" value="1"/>
</dbReference>
<dbReference type="InterPro" id="IPR035919">
    <property type="entry name" value="EAL_sf"/>
</dbReference>
<dbReference type="Proteomes" id="UP001231362">
    <property type="component" value="Unassembled WGS sequence"/>
</dbReference>
<dbReference type="PANTHER" id="PTHR44757:SF2">
    <property type="entry name" value="BIOFILM ARCHITECTURE MAINTENANCE PROTEIN MBAA"/>
    <property type="match status" value="1"/>
</dbReference>
<feature type="domain" description="PAC" evidence="3">
    <location>
        <begin position="95"/>
        <end position="147"/>
    </location>
</feature>
<dbReference type="InterPro" id="IPR035965">
    <property type="entry name" value="PAS-like_dom_sf"/>
</dbReference>
<dbReference type="Pfam" id="PF00990">
    <property type="entry name" value="GGDEF"/>
    <property type="match status" value="1"/>
</dbReference>
<dbReference type="EMBL" id="JAUSTU010000009">
    <property type="protein sequence ID" value="MDQ0155831.1"/>
    <property type="molecule type" value="Genomic_DNA"/>
</dbReference>
<keyword evidence="1" id="KW-0472">Membrane</keyword>
<feature type="transmembrane region" description="Helical" evidence="1">
    <location>
        <begin position="21"/>
        <end position="38"/>
    </location>
</feature>
<dbReference type="InterPro" id="IPR000700">
    <property type="entry name" value="PAS-assoc_C"/>
</dbReference>
<dbReference type="InterPro" id="IPR000160">
    <property type="entry name" value="GGDEF_dom"/>
</dbReference>
<name>A0ABT9V4H0_9BACL</name>
<dbReference type="InterPro" id="IPR001633">
    <property type="entry name" value="EAL_dom"/>
</dbReference>
<dbReference type="SMART" id="SM00086">
    <property type="entry name" value="PAC"/>
    <property type="match status" value="2"/>
</dbReference>
<dbReference type="NCBIfam" id="TIGR00254">
    <property type="entry name" value="GGDEF"/>
    <property type="match status" value="1"/>
</dbReference>
<dbReference type="RefSeq" id="WP_307150360.1">
    <property type="nucleotide sequence ID" value="NZ_JAUSTU010000009.1"/>
</dbReference>
<feature type="domain" description="EAL" evidence="4">
    <location>
        <begin position="443"/>
        <end position="696"/>
    </location>
</feature>
<dbReference type="Gene3D" id="3.30.70.270">
    <property type="match status" value="1"/>
</dbReference>
<keyword evidence="1" id="KW-1133">Transmembrane helix</keyword>
<dbReference type="CDD" id="cd01948">
    <property type="entry name" value="EAL"/>
    <property type="match status" value="1"/>
</dbReference>
<dbReference type="PROSITE" id="PS50887">
    <property type="entry name" value="GGDEF"/>
    <property type="match status" value="1"/>
</dbReference>
<evidence type="ECO:0000313" key="6">
    <source>
        <dbReference type="EMBL" id="MDQ0155831.1"/>
    </source>
</evidence>
<dbReference type="InterPro" id="IPR000014">
    <property type="entry name" value="PAS"/>
</dbReference>
<dbReference type="InterPro" id="IPR029787">
    <property type="entry name" value="Nucleotide_cyclase"/>
</dbReference>
<accession>A0ABT9V4H0</accession>
<dbReference type="InterPro" id="IPR052155">
    <property type="entry name" value="Biofilm_reg_signaling"/>
</dbReference>
<feature type="domain" description="GGDEF" evidence="5">
    <location>
        <begin position="303"/>
        <end position="434"/>
    </location>
</feature>
<gene>
    <name evidence="6" type="ORF">J2S07_002149</name>
</gene>
<dbReference type="PROSITE" id="PS50112">
    <property type="entry name" value="PAS"/>
    <property type="match status" value="1"/>
</dbReference>
<dbReference type="SMART" id="SM00091">
    <property type="entry name" value="PAS"/>
    <property type="match status" value="2"/>
</dbReference>
<dbReference type="Pfam" id="PF08448">
    <property type="entry name" value="PAS_4"/>
    <property type="match status" value="1"/>
</dbReference>
<dbReference type="CDD" id="cd01949">
    <property type="entry name" value="GGDEF"/>
    <property type="match status" value="1"/>
</dbReference>
<proteinExistence type="predicted"/>
<dbReference type="PANTHER" id="PTHR44757">
    <property type="entry name" value="DIGUANYLATE CYCLASE DGCP"/>
    <property type="match status" value="1"/>
</dbReference>
<dbReference type="CDD" id="cd00130">
    <property type="entry name" value="PAS"/>
    <property type="match status" value="2"/>
</dbReference>
<dbReference type="SUPFAM" id="SSF55785">
    <property type="entry name" value="PYP-like sensor domain (PAS domain)"/>
    <property type="match status" value="2"/>
</dbReference>
<evidence type="ECO:0000259" key="5">
    <source>
        <dbReference type="PROSITE" id="PS50887"/>
    </source>
</evidence>
<evidence type="ECO:0000259" key="2">
    <source>
        <dbReference type="PROSITE" id="PS50112"/>
    </source>
</evidence>
<reference evidence="6 7" key="1">
    <citation type="submission" date="2023-07" db="EMBL/GenBank/DDBJ databases">
        <title>Genomic Encyclopedia of Type Strains, Phase IV (KMG-IV): sequencing the most valuable type-strain genomes for metagenomic binning, comparative biology and taxonomic classification.</title>
        <authorList>
            <person name="Goeker M."/>
        </authorList>
    </citation>
    <scope>NUCLEOTIDE SEQUENCE [LARGE SCALE GENOMIC DNA]</scope>
    <source>
        <strain evidence="6 7">DSM 23948</strain>
    </source>
</reference>
<dbReference type="SUPFAM" id="SSF55073">
    <property type="entry name" value="Nucleotide cyclase"/>
    <property type="match status" value="1"/>
</dbReference>
<dbReference type="InterPro" id="IPR043128">
    <property type="entry name" value="Rev_trsase/Diguanyl_cyclase"/>
</dbReference>
<dbReference type="PROSITE" id="PS50883">
    <property type="entry name" value="EAL"/>
    <property type="match status" value="1"/>
</dbReference>
<keyword evidence="7" id="KW-1185">Reference proteome</keyword>
<evidence type="ECO:0000259" key="4">
    <source>
        <dbReference type="PROSITE" id="PS50883"/>
    </source>
</evidence>
<organism evidence="6 7">
    <name type="scientific">Anoxybacillus andreesenii</name>
    <dbReference type="NCBI Taxonomy" id="1325932"/>
    <lineage>
        <taxon>Bacteria</taxon>
        <taxon>Bacillati</taxon>
        <taxon>Bacillota</taxon>
        <taxon>Bacilli</taxon>
        <taxon>Bacillales</taxon>
        <taxon>Anoxybacillaceae</taxon>
        <taxon>Anoxybacillus</taxon>
    </lineage>
</organism>
<protein>
    <submittedName>
        <fullName evidence="6">Diguanylate cyclase (GGDEF)-like protein/PAS domain S-box-containing protein</fullName>
    </submittedName>
</protein>
<dbReference type="SMART" id="SM00052">
    <property type="entry name" value="EAL"/>
    <property type="match status" value="1"/>
</dbReference>
<dbReference type="Gene3D" id="3.30.450.20">
    <property type="entry name" value="PAS domain"/>
    <property type="match status" value="2"/>
</dbReference>
<evidence type="ECO:0000256" key="1">
    <source>
        <dbReference type="SAM" id="Phobius"/>
    </source>
</evidence>
<feature type="domain" description="PAS" evidence="2">
    <location>
        <begin position="148"/>
        <end position="218"/>
    </location>
</feature>
<dbReference type="InterPro" id="IPR001610">
    <property type="entry name" value="PAC"/>
</dbReference>
<dbReference type="NCBIfam" id="TIGR00229">
    <property type="entry name" value="sensory_box"/>
    <property type="match status" value="2"/>
</dbReference>
<dbReference type="Pfam" id="PF00563">
    <property type="entry name" value="EAL"/>
    <property type="match status" value="1"/>
</dbReference>